<evidence type="ECO:0000313" key="2">
    <source>
        <dbReference type="Proteomes" id="UP001732700"/>
    </source>
</evidence>
<reference evidence="1" key="1">
    <citation type="submission" date="2021-05" db="EMBL/GenBank/DDBJ databases">
        <authorList>
            <person name="Scholz U."/>
            <person name="Mascher M."/>
            <person name="Fiebig A."/>
        </authorList>
    </citation>
    <scope>NUCLEOTIDE SEQUENCE [LARGE SCALE GENOMIC DNA]</scope>
</reference>
<proteinExistence type="predicted"/>
<name>A0ACD5XNJ5_AVESA</name>
<accession>A0ACD5XNJ5</accession>
<protein>
    <submittedName>
        <fullName evidence="1">Uncharacterized protein</fullName>
    </submittedName>
</protein>
<keyword evidence="2" id="KW-1185">Reference proteome</keyword>
<sequence length="693" mass="75941">MEDAEEEAEGTADDETTDGGEGTGSGSNPPKKKKPKDRRPNTVGTVREEITEVSPSGVPLEPALIVKGYGGQVAAITRTTISINTENLRHKDNGHLRTLLFEKLHARYKFPAKYQNTNYHGNEVNKSALTKMSTALASWRTRIKKKIYKEGKSLEEIQKIDPQITEDQFREFKERCESERALANSNRGKVLQAMNIGHHHLGSGGYRTAEAKWNKEDEEYRSKGIENPFAKFEPGQVRNFIRARYHVDPKTKQLTADPAVKEFEEIVEEEIVASHGSQGSSSQGSTAATRWDNPFNRAMNRAKKIEPVTKKPSSAGRLAGLGGKNWVDHFGPPPRTHVAPSGRSEEENREVQELKAQVARIPQIVQDNLAITLTSFLPTLVESIANWSAGGRVGPCPIPSMVSSHSNNAAPTNQANYVFVTPPASTAAPQVLVTPPAITAAPEYMLVPPLPSSRRHRSSKHPSTDVPCTLLCYVNNELRDVAKGTIVQPLQHTFHSRPMSDSVHRVKIIRVLRGCDGLEPPIQPPGADEEEPSVLRTCFGLFLLWPKIMIRLGTAGAITPHTTTPPVVPARSGGKAPLPPSPSPPRGGSDDHVDDIHMAQDPTEDDEDWNDHFFSTQFGNEEDLAGGPIEKATITKRLFVSQETPPACAFTEPADTTNRPFILSPDTLHRAAGAQIAVPALSPKGKKVQEKKI</sequence>
<reference evidence="1" key="2">
    <citation type="submission" date="2025-09" db="UniProtKB">
        <authorList>
            <consortium name="EnsemblPlants"/>
        </authorList>
    </citation>
    <scope>IDENTIFICATION</scope>
</reference>
<dbReference type="EnsemblPlants" id="AVESA.00010b.r2.5AG0827090.1">
    <property type="protein sequence ID" value="AVESA.00010b.r2.5AG0827090.1.CDS"/>
    <property type="gene ID" value="AVESA.00010b.r2.5AG0827090"/>
</dbReference>
<organism evidence="1 2">
    <name type="scientific">Avena sativa</name>
    <name type="common">Oat</name>
    <dbReference type="NCBI Taxonomy" id="4498"/>
    <lineage>
        <taxon>Eukaryota</taxon>
        <taxon>Viridiplantae</taxon>
        <taxon>Streptophyta</taxon>
        <taxon>Embryophyta</taxon>
        <taxon>Tracheophyta</taxon>
        <taxon>Spermatophyta</taxon>
        <taxon>Magnoliopsida</taxon>
        <taxon>Liliopsida</taxon>
        <taxon>Poales</taxon>
        <taxon>Poaceae</taxon>
        <taxon>BOP clade</taxon>
        <taxon>Pooideae</taxon>
        <taxon>Poodae</taxon>
        <taxon>Poeae</taxon>
        <taxon>Poeae Chloroplast Group 1 (Aveneae type)</taxon>
        <taxon>Aveninae</taxon>
        <taxon>Avena</taxon>
    </lineage>
</organism>
<evidence type="ECO:0000313" key="1">
    <source>
        <dbReference type="EnsemblPlants" id="AVESA.00010b.r2.5AG0827090.1.CDS"/>
    </source>
</evidence>
<dbReference type="Proteomes" id="UP001732700">
    <property type="component" value="Chromosome 5A"/>
</dbReference>